<dbReference type="RefSeq" id="WP_190926157.1">
    <property type="nucleotide sequence ID" value="NZ_JACXAC010000005.1"/>
</dbReference>
<reference evidence="2 3" key="1">
    <citation type="submission" date="2020-09" db="EMBL/GenBank/DDBJ databases">
        <authorList>
            <person name="Kim M.K."/>
        </authorList>
    </citation>
    <scope>NUCLEOTIDE SEQUENCE [LARGE SCALE GENOMIC DNA]</scope>
    <source>
        <strain evidence="2 3">BT189</strain>
    </source>
</reference>
<keyword evidence="3" id="KW-1185">Reference proteome</keyword>
<name>A0ABR8JVV8_9BACT</name>
<feature type="transmembrane region" description="Helical" evidence="1">
    <location>
        <begin position="139"/>
        <end position="159"/>
    </location>
</feature>
<evidence type="ECO:0000313" key="3">
    <source>
        <dbReference type="Proteomes" id="UP000606003"/>
    </source>
</evidence>
<evidence type="ECO:0000313" key="2">
    <source>
        <dbReference type="EMBL" id="MBD2723447.1"/>
    </source>
</evidence>
<feature type="transmembrane region" description="Helical" evidence="1">
    <location>
        <begin position="109"/>
        <end position="127"/>
    </location>
</feature>
<evidence type="ECO:0000256" key="1">
    <source>
        <dbReference type="SAM" id="Phobius"/>
    </source>
</evidence>
<dbReference type="Proteomes" id="UP000606003">
    <property type="component" value="Unassembled WGS sequence"/>
</dbReference>
<sequence>MSKPPSPTVGRLVALGKRGLRWCNNRPAASAALLLFLFFALYLARQEPTQFYYDAGLYWDLSGKYWQSGDFQFIAFDSFLRGYLFPLLLGSLWQLLIHTSVLPLEITRTLGAATAAILFGVVAPGLWQDVRKHSNASRVSLARRLLFGALGFAFWRGYFHYPLTDFISLLALAGGLWTVVRGRAVWSGVLAGMLVAASVNFRPVYAAAVPVVFILCLWPASHDASYWRTFLRQWGKTAALALGMAIVLWPQVIINTTHFGVASPLVLTTKPGTPSLYLTQLKWGLWYQKYETNVGTDYPVPTMFFLDEDGRAVEFHRPHRPGVLRHVWPADTFRPHHADGLVAAAFI</sequence>
<feature type="transmembrane region" description="Helical" evidence="1">
    <location>
        <begin position="204"/>
        <end position="222"/>
    </location>
</feature>
<keyword evidence="1" id="KW-0812">Transmembrane</keyword>
<feature type="transmembrane region" description="Helical" evidence="1">
    <location>
        <begin position="83"/>
        <end position="102"/>
    </location>
</feature>
<feature type="transmembrane region" description="Helical" evidence="1">
    <location>
        <begin position="234"/>
        <end position="254"/>
    </location>
</feature>
<feature type="transmembrane region" description="Helical" evidence="1">
    <location>
        <begin position="166"/>
        <end position="184"/>
    </location>
</feature>
<organism evidence="2 3">
    <name type="scientific">Hymenobacter armeniacus</name>
    <dbReference type="NCBI Taxonomy" id="2771358"/>
    <lineage>
        <taxon>Bacteria</taxon>
        <taxon>Pseudomonadati</taxon>
        <taxon>Bacteroidota</taxon>
        <taxon>Cytophagia</taxon>
        <taxon>Cytophagales</taxon>
        <taxon>Hymenobacteraceae</taxon>
        <taxon>Hymenobacter</taxon>
    </lineage>
</organism>
<evidence type="ECO:0008006" key="4">
    <source>
        <dbReference type="Google" id="ProtNLM"/>
    </source>
</evidence>
<keyword evidence="1" id="KW-1133">Transmembrane helix</keyword>
<gene>
    <name evidence="2" type="ORF">IC234_15055</name>
</gene>
<accession>A0ABR8JVV8</accession>
<keyword evidence="1" id="KW-0472">Membrane</keyword>
<protein>
    <recommendedName>
        <fullName evidence="4">Glycosyltransferase RgtA/B/C/D-like domain-containing protein</fullName>
    </recommendedName>
</protein>
<dbReference type="EMBL" id="JACXAC010000005">
    <property type="protein sequence ID" value="MBD2723447.1"/>
    <property type="molecule type" value="Genomic_DNA"/>
</dbReference>
<comment type="caution">
    <text evidence="2">The sequence shown here is derived from an EMBL/GenBank/DDBJ whole genome shotgun (WGS) entry which is preliminary data.</text>
</comment>
<proteinExistence type="predicted"/>